<dbReference type="CDD" id="cd06222">
    <property type="entry name" value="RNase_H_like"/>
    <property type="match status" value="1"/>
</dbReference>
<dbReference type="PANTHER" id="PTHR33116:SF86">
    <property type="entry name" value="REVERSE TRANSCRIPTASE DOMAIN-CONTAINING PROTEIN"/>
    <property type="match status" value="1"/>
</dbReference>
<evidence type="ECO:0000313" key="5">
    <source>
        <dbReference type="Proteomes" id="UP000596661"/>
    </source>
</evidence>
<feature type="domain" description="Reverse transcriptase" evidence="1">
    <location>
        <begin position="453"/>
        <end position="607"/>
    </location>
</feature>
<evidence type="ECO:0000259" key="1">
    <source>
        <dbReference type="Pfam" id="PF00078"/>
    </source>
</evidence>
<reference evidence="4" key="1">
    <citation type="submission" date="2018-11" db="EMBL/GenBank/DDBJ databases">
        <authorList>
            <person name="Grassa J C."/>
        </authorList>
    </citation>
    <scope>NUCLEOTIDE SEQUENCE [LARGE SCALE GENOMIC DNA]</scope>
</reference>
<evidence type="ECO:0000313" key="4">
    <source>
        <dbReference type="EnsemblPlants" id="cds.evm.model.02.1024"/>
    </source>
</evidence>
<feature type="domain" description="Endonuclease/exonuclease/phosphatase" evidence="2">
    <location>
        <begin position="4"/>
        <end position="225"/>
    </location>
</feature>
<dbReference type="PANTHER" id="PTHR33116">
    <property type="entry name" value="REVERSE TRANSCRIPTASE ZINC-BINDING DOMAIN-CONTAINING PROTEIN-RELATED-RELATED"/>
    <property type="match status" value="1"/>
</dbReference>
<dbReference type="SUPFAM" id="SSF56219">
    <property type="entry name" value="DNase I-like"/>
    <property type="match status" value="1"/>
</dbReference>
<evidence type="ECO:0000259" key="3">
    <source>
        <dbReference type="Pfam" id="PF13456"/>
    </source>
</evidence>
<evidence type="ECO:0008006" key="6">
    <source>
        <dbReference type="Google" id="ProtNLM"/>
    </source>
</evidence>
<dbReference type="AlphaFoldDB" id="A0A803NRX1"/>
<dbReference type="Gene3D" id="3.60.10.10">
    <property type="entry name" value="Endonuclease/exonuclease/phosphatase"/>
    <property type="match status" value="1"/>
</dbReference>
<dbReference type="Proteomes" id="UP000596661">
    <property type="component" value="Chromosome 2"/>
</dbReference>
<proteinExistence type="predicted"/>
<dbReference type="InterPro" id="IPR043502">
    <property type="entry name" value="DNA/RNA_pol_sf"/>
</dbReference>
<dbReference type="Pfam" id="PF03372">
    <property type="entry name" value="Exo_endo_phos"/>
    <property type="match status" value="1"/>
</dbReference>
<keyword evidence="5" id="KW-1185">Reference proteome</keyword>
<dbReference type="InterPro" id="IPR036691">
    <property type="entry name" value="Endo/exonu/phosph_ase_sf"/>
</dbReference>
<dbReference type="SUPFAM" id="SSF56672">
    <property type="entry name" value="DNA/RNA polymerases"/>
    <property type="match status" value="1"/>
</dbReference>
<accession>A0A803NRX1</accession>
<dbReference type="GO" id="GO:0003676">
    <property type="term" value="F:nucleic acid binding"/>
    <property type="evidence" value="ECO:0007669"/>
    <property type="project" value="InterPro"/>
</dbReference>
<evidence type="ECO:0000259" key="2">
    <source>
        <dbReference type="Pfam" id="PF03372"/>
    </source>
</evidence>
<dbReference type="InterPro" id="IPR012337">
    <property type="entry name" value="RNaseH-like_sf"/>
</dbReference>
<organism evidence="4 5">
    <name type="scientific">Cannabis sativa</name>
    <name type="common">Hemp</name>
    <name type="synonym">Marijuana</name>
    <dbReference type="NCBI Taxonomy" id="3483"/>
    <lineage>
        <taxon>Eukaryota</taxon>
        <taxon>Viridiplantae</taxon>
        <taxon>Streptophyta</taxon>
        <taxon>Embryophyta</taxon>
        <taxon>Tracheophyta</taxon>
        <taxon>Spermatophyta</taxon>
        <taxon>Magnoliopsida</taxon>
        <taxon>eudicotyledons</taxon>
        <taxon>Gunneridae</taxon>
        <taxon>Pentapetalae</taxon>
        <taxon>rosids</taxon>
        <taxon>fabids</taxon>
        <taxon>Rosales</taxon>
        <taxon>Cannabaceae</taxon>
        <taxon>Cannabis</taxon>
    </lineage>
</organism>
<dbReference type="EnsemblPlants" id="evm.model.02.1024">
    <property type="protein sequence ID" value="cds.evm.model.02.1024"/>
    <property type="gene ID" value="evm.TU.02.1024"/>
</dbReference>
<sequence>MRFLSWNCHGLRRPAAKRTLRGLVRNSDADLLFLAETKVDELRMVNVMNRLGYDHCVCIPSIGIVGGFCVAWKRGIQCHMLEEFAEGLHLSIHMGENFPDWSLYCVYGTPYYSLKGSYWKWLSETVSNCNSPWVLLGDLNVILDDSEKEEGRTFQRKEGEFLSNFLFEVGGVDLGCDGGMCTWQNSRIAESRVRKRLNRAIADARWCTEFSNARVSKFPIKGSDHAPILLNIWGDQTRLRYLFRFLEVWTSRPDCEVIIQNSWRRTVTGEVAAQLQKKLKGTAHDLKKWNREVFGFCDKRLKELAAHLQAIQSAQISQYNVEREAEIQLDIIDMEAKMDRIWKQKSRENWLLNGDDNTKFFHKSTIIRRRRNFIGSIEDDQRVWLRQREEIGGYFQTKFKALYESSENDIGEDFESLFQDKDTVGKQVCDMVRNFFLTGTLYSQLNHSFICLIPKGSHAVHFDKFRPISLCNFGYKIISRILTNRLKRVVDRLVSPFQSAFIPGRWIAKCSCVAQEVLHSMRNKKGKMGTLAIKMDMSKAYDRLEWGFLLRVLQVNGFNPQVCKLLMQCVSTVSYSILLNGAPLAPFNPKRGLRQGNPLSPFLFILCSEVNKAKSGIIFSPNTPSCSRNEIKALLGMNCLSNNEKYLGNPFFYTARKREDYFFLKEKMLGRLEGWKARHLSQAGRTVLVNLVLQSIPNYFMSTVQILKTLCMELDRVIAKFWWIGNIDKKHYCALKSWGDICQPKLCGGLGFRRFADMNVALLVKLFWLVLQGKEKFWVKMFLDKYCRTTSAWTVDKKGEDSRGWKSLLAAREIFLQGAGILIADGEFLLLVLLWFMNRWGITVDNLNWQNLSDFGMWWTMVADEELIMFIACMCKAIWNTRNAYIFKGVPWDVNQVWKNIMARLAEFSRRELGGGQFDVVAPPNLARFKATNKPGFWQCRVDASVVKEEAGVAVVNLNQQIPGDSWIAVDNAIVSGVLEGELLGIALALQMARDKEVTKVQIETDSMAAVLAFEAKSIPFGWNIYPLFTTCLKLYSAFEEVVVAFVPRLDNYIADSLAVWARREKCKVSG</sequence>
<dbReference type="SUPFAM" id="SSF53098">
    <property type="entry name" value="Ribonuclease H-like"/>
    <property type="match status" value="1"/>
</dbReference>
<dbReference type="InterPro" id="IPR044730">
    <property type="entry name" value="RNase_H-like_dom_plant"/>
</dbReference>
<dbReference type="InterPro" id="IPR005135">
    <property type="entry name" value="Endo/exonuclease/phosphatase"/>
</dbReference>
<dbReference type="GO" id="GO:0004523">
    <property type="term" value="F:RNA-DNA hybrid ribonuclease activity"/>
    <property type="evidence" value="ECO:0007669"/>
    <property type="project" value="InterPro"/>
</dbReference>
<dbReference type="InterPro" id="IPR036397">
    <property type="entry name" value="RNaseH_sf"/>
</dbReference>
<dbReference type="Pfam" id="PF00078">
    <property type="entry name" value="RVT_1"/>
    <property type="match status" value="1"/>
</dbReference>
<dbReference type="CDD" id="cd01650">
    <property type="entry name" value="RT_nLTR_like"/>
    <property type="match status" value="1"/>
</dbReference>
<dbReference type="Gene3D" id="3.30.420.10">
    <property type="entry name" value="Ribonuclease H-like superfamily/Ribonuclease H"/>
    <property type="match status" value="1"/>
</dbReference>
<feature type="domain" description="RNase H type-1" evidence="3">
    <location>
        <begin position="947"/>
        <end position="1061"/>
    </location>
</feature>
<reference evidence="4" key="2">
    <citation type="submission" date="2021-03" db="UniProtKB">
        <authorList>
            <consortium name="EnsemblPlants"/>
        </authorList>
    </citation>
    <scope>IDENTIFICATION</scope>
</reference>
<dbReference type="Pfam" id="PF13456">
    <property type="entry name" value="RVT_3"/>
    <property type="match status" value="1"/>
</dbReference>
<dbReference type="InterPro" id="IPR000477">
    <property type="entry name" value="RT_dom"/>
</dbReference>
<protein>
    <recommendedName>
        <fullName evidence="6">Reverse transcriptase domain-containing protein</fullName>
    </recommendedName>
</protein>
<dbReference type="InterPro" id="IPR002156">
    <property type="entry name" value="RNaseH_domain"/>
</dbReference>
<dbReference type="EMBL" id="UZAU01000154">
    <property type="status" value="NOT_ANNOTATED_CDS"/>
    <property type="molecule type" value="Genomic_DNA"/>
</dbReference>
<dbReference type="Gramene" id="evm.model.02.1024">
    <property type="protein sequence ID" value="cds.evm.model.02.1024"/>
    <property type="gene ID" value="evm.TU.02.1024"/>
</dbReference>
<name>A0A803NRX1_CANSA</name>